<reference evidence="1" key="1">
    <citation type="journal article" date="2023" name="Mol. Phylogenet. Evol.">
        <title>Genome-scale phylogeny and comparative genomics of the fungal order Sordariales.</title>
        <authorList>
            <person name="Hensen N."/>
            <person name="Bonometti L."/>
            <person name="Westerberg I."/>
            <person name="Brannstrom I.O."/>
            <person name="Guillou S."/>
            <person name="Cros-Aarteil S."/>
            <person name="Calhoun S."/>
            <person name="Haridas S."/>
            <person name="Kuo A."/>
            <person name="Mondo S."/>
            <person name="Pangilinan J."/>
            <person name="Riley R."/>
            <person name="LaButti K."/>
            <person name="Andreopoulos B."/>
            <person name="Lipzen A."/>
            <person name="Chen C."/>
            <person name="Yan M."/>
            <person name="Daum C."/>
            <person name="Ng V."/>
            <person name="Clum A."/>
            <person name="Steindorff A."/>
            <person name="Ohm R.A."/>
            <person name="Martin F."/>
            <person name="Silar P."/>
            <person name="Natvig D.O."/>
            <person name="Lalanne C."/>
            <person name="Gautier V."/>
            <person name="Ament-Velasquez S.L."/>
            <person name="Kruys A."/>
            <person name="Hutchinson M.I."/>
            <person name="Powell A.J."/>
            <person name="Barry K."/>
            <person name="Miller A.N."/>
            <person name="Grigoriev I.V."/>
            <person name="Debuchy R."/>
            <person name="Gladieux P."/>
            <person name="Hiltunen Thoren M."/>
            <person name="Johannesson H."/>
        </authorList>
    </citation>
    <scope>NUCLEOTIDE SEQUENCE</scope>
    <source>
        <strain evidence="1">CBS 508.74</strain>
    </source>
</reference>
<sequence length="143" mass="16408">MSTINIVRYYFHKANIPATEQRMRQLIALAYQTARDKELYPKARICPVRSPVHDTTTINGRRQKDPRGAHVTFSYKTQDQLGRETHIACHGYVTDTETLEFKEATHAEEKPDSTKKVSGKAVWPSEAFLWEAPEIGYGHMSEE</sequence>
<organism evidence="1 2">
    <name type="scientific">Canariomyces notabilis</name>
    <dbReference type="NCBI Taxonomy" id="2074819"/>
    <lineage>
        <taxon>Eukaryota</taxon>
        <taxon>Fungi</taxon>
        <taxon>Dikarya</taxon>
        <taxon>Ascomycota</taxon>
        <taxon>Pezizomycotina</taxon>
        <taxon>Sordariomycetes</taxon>
        <taxon>Sordariomycetidae</taxon>
        <taxon>Sordariales</taxon>
        <taxon>Chaetomiaceae</taxon>
        <taxon>Canariomyces</taxon>
    </lineage>
</organism>
<name>A0AAN6TNC1_9PEZI</name>
<keyword evidence="2" id="KW-1185">Reference proteome</keyword>
<evidence type="ECO:0000313" key="2">
    <source>
        <dbReference type="Proteomes" id="UP001302812"/>
    </source>
</evidence>
<proteinExistence type="predicted"/>
<dbReference type="EMBL" id="MU853332">
    <property type="protein sequence ID" value="KAK4117130.1"/>
    <property type="molecule type" value="Genomic_DNA"/>
</dbReference>
<accession>A0AAN6TNC1</accession>
<dbReference type="Proteomes" id="UP001302812">
    <property type="component" value="Unassembled WGS sequence"/>
</dbReference>
<reference evidence="1" key="2">
    <citation type="submission" date="2023-05" db="EMBL/GenBank/DDBJ databases">
        <authorList>
            <consortium name="Lawrence Berkeley National Laboratory"/>
            <person name="Steindorff A."/>
            <person name="Hensen N."/>
            <person name="Bonometti L."/>
            <person name="Westerberg I."/>
            <person name="Brannstrom I.O."/>
            <person name="Guillou S."/>
            <person name="Cros-Aarteil S."/>
            <person name="Calhoun S."/>
            <person name="Haridas S."/>
            <person name="Kuo A."/>
            <person name="Mondo S."/>
            <person name="Pangilinan J."/>
            <person name="Riley R."/>
            <person name="Labutti K."/>
            <person name="Andreopoulos B."/>
            <person name="Lipzen A."/>
            <person name="Chen C."/>
            <person name="Yanf M."/>
            <person name="Daum C."/>
            <person name="Ng V."/>
            <person name="Clum A."/>
            <person name="Ohm R."/>
            <person name="Martin F."/>
            <person name="Silar P."/>
            <person name="Natvig D."/>
            <person name="Lalanne C."/>
            <person name="Gautier V."/>
            <person name="Ament-Velasquez S.L."/>
            <person name="Kruys A."/>
            <person name="Hutchinson M.I."/>
            <person name="Powell A.J."/>
            <person name="Barry K."/>
            <person name="Miller A.N."/>
            <person name="Grigoriev I.V."/>
            <person name="Debuchy R."/>
            <person name="Gladieux P."/>
            <person name="Thoren M.H."/>
            <person name="Johannesson H."/>
        </authorList>
    </citation>
    <scope>NUCLEOTIDE SEQUENCE</scope>
    <source>
        <strain evidence="1">CBS 508.74</strain>
    </source>
</reference>
<comment type="caution">
    <text evidence="1">The sequence shown here is derived from an EMBL/GenBank/DDBJ whole genome shotgun (WGS) entry which is preliminary data.</text>
</comment>
<evidence type="ECO:0000313" key="1">
    <source>
        <dbReference type="EMBL" id="KAK4117130.1"/>
    </source>
</evidence>
<dbReference type="GeneID" id="89936971"/>
<protein>
    <submittedName>
        <fullName evidence="1">Uncharacterized protein</fullName>
    </submittedName>
</protein>
<dbReference type="AlphaFoldDB" id="A0AAN6TNC1"/>
<gene>
    <name evidence="1" type="ORF">N656DRAFT_743098</name>
</gene>
<dbReference type="RefSeq" id="XP_064674700.1">
    <property type="nucleotide sequence ID" value="XM_064812846.1"/>
</dbReference>